<dbReference type="AlphaFoldDB" id="A0A6V8P898"/>
<comment type="caution">
    <text evidence="1">The sequence shown here is derived from an EMBL/GenBank/DDBJ whole genome shotgun (WGS) entry which is preliminary data.</text>
</comment>
<sequence>MLGENFDFSPARGTFHNLFPHVASRKNALEIFGLSILLSSKLVSRKSWASVIVACLLALEVKRGPQKCITSPLLSASA</sequence>
<proteinExistence type="predicted"/>
<name>A0A6V8P898_9ACTN</name>
<dbReference type="Proteomes" id="UP000591948">
    <property type="component" value="Unassembled WGS sequence"/>
</dbReference>
<dbReference type="EMBL" id="BLRY01000284">
    <property type="protein sequence ID" value="GFP28568.1"/>
    <property type="molecule type" value="Genomic_DNA"/>
</dbReference>
<organism evidence="1 2">
    <name type="scientific">Candidatus Hakubella thermalkaliphila</name>
    <dbReference type="NCBI Taxonomy" id="2754717"/>
    <lineage>
        <taxon>Bacteria</taxon>
        <taxon>Bacillati</taxon>
        <taxon>Actinomycetota</taxon>
        <taxon>Actinomycetota incertae sedis</taxon>
        <taxon>Candidatus Hakubellales</taxon>
        <taxon>Candidatus Hakubellaceae</taxon>
        <taxon>Candidatus Hakubella</taxon>
    </lineage>
</organism>
<protein>
    <submittedName>
        <fullName evidence="1">Uncharacterized protein</fullName>
    </submittedName>
</protein>
<evidence type="ECO:0000313" key="2">
    <source>
        <dbReference type="Proteomes" id="UP000591948"/>
    </source>
</evidence>
<accession>A0A6V8P898</accession>
<gene>
    <name evidence="1" type="ORF">HKBW3S33_01982</name>
</gene>
<evidence type="ECO:0000313" key="1">
    <source>
        <dbReference type="EMBL" id="GFP28568.1"/>
    </source>
</evidence>
<reference evidence="1 2" key="1">
    <citation type="journal article" date="2020" name="Front. Microbiol.">
        <title>Single-cell genomics of novel Actinobacteria with the Wood-Ljungdahl pathway discovered in a serpentinizing system.</title>
        <authorList>
            <person name="Merino N."/>
            <person name="Kawai M."/>
            <person name="Boyd E.S."/>
            <person name="Colman D.R."/>
            <person name="McGlynn S.E."/>
            <person name="Nealson K.H."/>
            <person name="Kurokawa K."/>
            <person name="Hongoh Y."/>
        </authorList>
    </citation>
    <scope>NUCLEOTIDE SEQUENCE [LARGE SCALE GENOMIC DNA]</scope>
    <source>
        <strain evidence="1 2">S33</strain>
    </source>
</reference>
<keyword evidence="2" id="KW-1185">Reference proteome</keyword>